<evidence type="ECO:0000259" key="7">
    <source>
        <dbReference type="PROSITE" id="PS50071"/>
    </source>
</evidence>
<dbReference type="Pfam" id="PF00046">
    <property type="entry name" value="Homeodomain"/>
    <property type="match status" value="1"/>
</dbReference>
<organism evidence="8 9">
    <name type="scientific">Sipha flava</name>
    <name type="common">yellow sugarcane aphid</name>
    <dbReference type="NCBI Taxonomy" id="143950"/>
    <lineage>
        <taxon>Eukaryota</taxon>
        <taxon>Metazoa</taxon>
        <taxon>Ecdysozoa</taxon>
        <taxon>Arthropoda</taxon>
        <taxon>Hexapoda</taxon>
        <taxon>Insecta</taxon>
        <taxon>Pterygota</taxon>
        <taxon>Neoptera</taxon>
        <taxon>Paraneoptera</taxon>
        <taxon>Hemiptera</taxon>
        <taxon>Sternorrhyncha</taxon>
        <taxon>Aphidomorpha</taxon>
        <taxon>Aphidoidea</taxon>
        <taxon>Aphididae</taxon>
        <taxon>Sipha</taxon>
    </lineage>
</organism>
<dbReference type="GO" id="GO:0030154">
    <property type="term" value="P:cell differentiation"/>
    <property type="evidence" value="ECO:0007669"/>
    <property type="project" value="TreeGrafter"/>
</dbReference>
<dbReference type="InterPro" id="IPR050394">
    <property type="entry name" value="Homeobox_NK-like"/>
</dbReference>
<dbReference type="SUPFAM" id="SSF46689">
    <property type="entry name" value="Homeodomain-like"/>
    <property type="match status" value="1"/>
</dbReference>
<dbReference type="GO" id="GO:0000978">
    <property type="term" value="F:RNA polymerase II cis-regulatory region sequence-specific DNA binding"/>
    <property type="evidence" value="ECO:0007669"/>
    <property type="project" value="TreeGrafter"/>
</dbReference>
<keyword evidence="3 5" id="KW-0371">Homeobox</keyword>
<evidence type="ECO:0000256" key="4">
    <source>
        <dbReference type="ARBA" id="ARBA00023242"/>
    </source>
</evidence>
<protein>
    <submittedName>
        <fullName evidence="9">Muscle-specific homeobox protein tinman-like</fullName>
    </submittedName>
</protein>
<dbReference type="AlphaFoldDB" id="A0A8B8F8P1"/>
<dbReference type="InterPro" id="IPR009057">
    <property type="entry name" value="Homeodomain-like_sf"/>
</dbReference>
<gene>
    <name evidence="9" type="primary">LOC112680738</name>
</gene>
<comment type="subcellular location">
    <subcellularLocation>
        <location evidence="1 5 6">Nucleus</location>
    </subcellularLocation>
</comment>
<dbReference type="CDD" id="cd00086">
    <property type="entry name" value="homeodomain"/>
    <property type="match status" value="1"/>
</dbReference>
<dbReference type="InterPro" id="IPR017970">
    <property type="entry name" value="Homeobox_CS"/>
</dbReference>
<dbReference type="SMART" id="SM00389">
    <property type="entry name" value="HOX"/>
    <property type="match status" value="1"/>
</dbReference>
<evidence type="ECO:0000256" key="2">
    <source>
        <dbReference type="ARBA" id="ARBA00023125"/>
    </source>
</evidence>
<dbReference type="PRINTS" id="PR00024">
    <property type="entry name" value="HOMEOBOX"/>
</dbReference>
<sequence length="308" mass="35373">MRGGDRLTMNLFPDEYFYADYQQHYPPAAADEYGPAASSYPHPVVKTDGECYGQQQDASADPNYCYDATGYYCGYGQYDAVTCNDSWSSGQEAQPLLPPPPTYACDWTPAEEGPHIPPAPLPPLTLPEPVNVFCDHRPVEHAFQSDRGSHQIVTPVAATADQHFKSSLNDKPMMHRYDQISLRKTTIRPSTSQRQRAKRKPRILFSQDVISELEQRFKQQRYLSATEREAMASRIRLTPTQVKIWFQNRRYKSKKLITADSTTSDNNKKPPRRQFPVIKHCYNSEFTNIITNNNHNFNHNNKYFNQSL</sequence>
<dbReference type="GO" id="GO:0005634">
    <property type="term" value="C:nucleus"/>
    <property type="evidence" value="ECO:0007669"/>
    <property type="project" value="UniProtKB-SubCell"/>
</dbReference>
<dbReference type="InterPro" id="IPR020479">
    <property type="entry name" value="HD_metazoa"/>
</dbReference>
<dbReference type="Gene3D" id="1.10.10.60">
    <property type="entry name" value="Homeodomain-like"/>
    <property type="match status" value="1"/>
</dbReference>
<dbReference type="OrthoDB" id="6159439at2759"/>
<accession>A0A8B8F8P1</accession>
<dbReference type="Proteomes" id="UP000694846">
    <property type="component" value="Unplaced"/>
</dbReference>
<evidence type="ECO:0000313" key="9">
    <source>
        <dbReference type="RefSeq" id="XP_025406712.1"/>
    </source>
</evidence>
<feature type="DNA-binding region" description="Homeobox" evidence="5">
    <location>
        <begin position="198"/>
        <end position="257"/>
    </location>
</feature>
<keyword evidence="8" id="KW-1185">Reference proteome</keyword>
<evidence type="ECO:0000256" key="5">
    <source>
        <dbReference type="PROSITE-ProRule" id="PRU00108"/>
    </source>
</evidence>
<feature type="domain" description="Homeobox" evidence="7">
    <location>
        <begin position="196"/>
        <end position="256"/>
    </location>
</feature>
<keyword evidence="2 5" id="KW-0238">DNA-binding</keyword>
<dbReference type="GO" id="GO:0000981">
    <property type="term" value="F:DNA-binding transcription factor activity, RNA polymerase II-specific"/>
    <property type="evidence" value="ECO:0007669"/>
    <property type="project" value="InterPro"/>
</dbReference>
<dbReference type="PROSITE" id="PS50071">
    <property type="entry name" value="HOMEOBOX_2"/>
    <property type="match status" value="1"/>
</dbReference>
<dbReference type="InterPro" id="IPR001356">
    <property type="entry name" value="HD"/>
</dbReference>
<evidence type="ECO:0000256" key="6">
    <source>
        <dbReference type="RuleBase" id="RU000682"/>
    </source>
</evidence>
<evidence type="ECO:0000313" key="8">
    <source>
        <dbReference type="Proteomes" id="UP000694846"/>
    </source>
</evidence>
<proteinExistence type="predicted"/>
<keyword evidence="4 5" id="KW-0539">Nucleus</keyword>
<evidence type="ECO:0000256" key="1">
    <source>
        <dbReference type="ARBA" id="ARBA00004123"/>
    </source>
</evidence>
<dbReference type="GeneID" id="112680738"/>
<evidence type="ECO:0000256" key="3">
    <source>
        <dbReference type="ARBA" id="ARBA00023155"/>
    </source>
</evidence>
<dbReference type="PANTHER" id="PTHR24340">
    <property type="entry name" value="HOMEOBOX PROTEIN NKX"/>
    <property type="match status" value="1"/>
</dbReference>
<reference evidence="9" key="1">
    <citation type="submission" date="2025-08" db="UniProtKB">
        <authorList>
            <consortium name="RefSeq"/>
        </authorList>
    </citation>
    <scope>IDENTIFICATION</scope>
    <source>
        <tissue evidence="9">Whole body</tissue>
    </source>
</reference>
<dbReference type="RefSeq" id="XP_025406712.1">
    <property type="nucleotide sequence ID" value="XM_025550927.1"/>
</dbReference>
<dbReference type="PROSITE" id="PS00027">
    <property type="entry name" value="HOMEOBOX_1"/>
    <property type="match status" value="1"/>
</dbReference>
<name>A0A8B8F8P1_9HEMI</name>